<protein>
    <submittedName>
        <fullName evidence="4">DUF4174 domain-containing protein</fullName>
    </submittedName>
</protein>
<dbReference type="Pfam" id="PF13778">
    <property type="entry name" value="DUF4174"/>
    <property type="match status" value="1"/>
</dbReference>
<keyword evidence="5" id="KW-1185">Reference proteome</keyword>
<feature type="domain" description="DUF4174" evidence="3">
    <location>
        <begin position="32"/>
        <end position="153"/>
    </location>
</feature>
<feature type="signal peptide" evidence="2">
    <location>
        <begin position="1"/>
        <end position="27"/>
    </location>
</feature>
<feature type="chain" id="PRO_5045741684" evidence="2">
    <location>
        <begin position="28"/>
        <end position="164"/>
    </location>
</feature>
<reference evidence="4 5" key="1">
    <citation type="submission" date="2023-11" db="EMBL/GenBank/DDBJ databases">
        <title>MicrobeMod: A computational toolkit for identifying prokaryotic methylation and restriction-modification with nanopore sequencing.</title>
        <authorList>
            <person name="Crits-Christoph A."/>
            <person name="Kang S.C."/>
            <person name="Lee H."/>
            <person name="Ostrov N."/>
        </authorList>
    </citation>
    <scope>NUCLEOTIDE SEQUENCE [LARGE SCALE GENOMIC DNA]</scope>
    <source>
        <strain evidence="4 5">ATCC 49870</strain>
    </source>
</reference>
<proteinExistence type="predicted"/>
<dbReference type="EMBL" id="CP140153">
    <property type="protein sequence ID" value="WQH17178.1"/>
    <property type="molecule type" value="Genomic_DNA"/>
</dbReference>
<evidence type="ECO:0000313" key="5">
    <source>
        <dbReference type="Proteomes" id="UP001327459"/>
    </source>
</evidence>
<evidence type="ECO:0000313" key="4">
    <source>
        <dbReference type="EMBL" id="WQH17178.1"/>
    </source>
</evidence>
<dbReference type="InterPro" id="IPR025232">
    <property type="entry name" value="DUF4174"/>
</dbReference>
<evidence type="ECO:0000256" key="1">
    <source>
        <dbReference type="ARBA" id="ARBA00022729"/>
    </source>
</evidence>
<dbReference type="Proteomes" id="UP001327459">
    <property type="component" value="Chromosome"/>
</dbReference>
<sequence>MSRLMRFVPTLACLAATAFAAPSIAWAANYWDKLEWQVRPLVLVEGGSSADNWTDRLLNDRCALAERRIHWLVIEEDGAVWRRFDGGEAADFESTRLDEGAAASVRDRVGWSSGDDTRLLLFGLDGQRKYSGRPDALETIWALIDRMPMRRNELAREPDDCASP</sequence>
<accession>A0ABZ0YZM0</accession>
<gene>
    <name evidence="4" type="ORF">SR882_04535</name>
</gene>
<evidence type="ECO:0000259" key="3">
    <source>
        <dbReference type="Pfam" id="PF13778"/>
    </source>
</evidence>
<dbReference type="RefSeq" id="WP_322522158.1">
    <property type="nucleotide sequence ID" value="NZ_CP140153.1"/>
</dbReference>
<name>A0ABZ0YZM0_9GAMM</name>
<keyword evidence="1 2" id="KW-0732">Signal</keyword>
<organism evidence="4 5">
    <name type="scientific">Guyparkeria halophila</name>
    <dbReference type="NCBI Taxonomy" id="47960"/>
    <lineage>
        <taxon>Bacteria</taxon>
        <taxon>Pseudomonadati</taxon>
        <taxon>Pseudomonadota</taxon>
        <taxon>Gammaproteobacteria</taxon>
        <taxon>Chromatiales</taxon>
        <taxon>Thioalkalibacteraceae</taxon>
        <taxon>Guyparkeria</taxon>
    </lineage>
</organism>
<evidence type="ECO:0000256" key="2">
    <source>
        <dbReference type="SAM" id="SignalP"/>
    </source>
</evidence>